<comment type="caution">
    <text evidence="2">The sequence shown here is derived from an EMBL/GenBank/DDBJ whole genome shotgun (WGS) entry which is preliminary data.</text>
</comment>
<reference evidence="2" key="1">
    <citation type="journal article" date="2021" name="Front. Plant Sci.">
        <title>Chromosome-Scale Genome Assembly for Chinese Sour Jujube and Insights Into Its Genome Evolution and Domestication Signature.</title>
        <authorList>
            <person name="Shen L.-Y."/>
            <person name="Luo H."/>
            <person name="Wang X.-L."/>
            <person name="Wang X.-M."/>
            <person name="Qiu X.-J."/>
            <person name="Liu H."/>
            <person name="Zhou S.-S."/>
            <person name="Jia K.-H."/>
            <person name="Nie S."/>
            <person name="Bao Y.-T."/>
            <person name="Zhang R.-G."/>
            <person name="Yun Q.-Z."/>
            <person name="Chai Y.-H."/>
            <person name="Lu J.-Y."/>
            <person name="Li Y."/>
            <person name="Zhao S.-W."/>
            <person name="Mao J.-F."/>
            <person name="Jia S.-G."/>
            <person name="Mao Y.-M."/>
        </authorList>
    </citation>
    <scope>NUCLEOTIDE SEQUENCE</scope>
    <source>
        <strain evidence="2">AT0</strain>
        <tissue evidence="2">Leaf</tissue>
    </source>
</reference>
<feature type="compositionally biased region" description="Polar residues" evidence="1">
    <location>
        <begin position="1"/>
        <end position="13"/>
    </location>
</feature>
<feature type="region of interest" description="Disordered" evidence="1">
    <location>
        <begin position="1"/>
        <end position="43"/>
    </location>
</feature>
<organism evidence="2 3">
    <name type="scientific">Ziziphus jujuba var. spinosa</name>
    <dbReference type="NCBI Taxonomy" id="714518"/>
    <lineage>
        <taxon>Eukaryota</taxon>
        <taxon>Viridiplantae</taxon>
        <taxon>Streptophyta</taxon>
        <taxon>Embryophyta</taxon>
        <taxon>Tracheophyta</taxon>
        <taxon>Spermatophyta</taxon>
        <taxon>Magnoliopsida</taxon>
        <taxon>eudicotyledons</taxon>
        <taxon>Gunneridae</taxon>
        <taxon>Pentapetalae</taxon>
        <taxon>rosids</taxon>
        <taxon>fabids</taxon>
        <taxon>Rosales</taxon>
        <taxon>Rhamnaceae</taxon>
        <taxon>Paliureae</taxon>
        <taxon>Ziziphus</taxon>
    </lineage>
</organism>
<sequence>MIQQNPFHPTHVSSVHGPSFLQKCSKSEHNETESEEENSQVKRGLKELKVELRSLKKRIPMMAKRKRKRKSAARILKAEVLSVIVWRGDIKNLNLTDAVNVITLYALYAVPPQLVVPDELKASISGLPKEVLKLSQTIS</sequence>
<name>A0A978UD40_ZIZJJ</name>
<dbReference type="Proteomes" id="UP000813462">
    <property type="component" value="Unassembled WGS sequence"/>
</dbReference>
<gene>
    <name evidence="2" type="ORF">FEM48_Zijuj12G0116800</name>
</gene>
<evidence type="ECO:0000313" key="3">
    <source>
        <dbReference type="Proteomes" id="UP000813462"/>
    </source>
</evidence>
<dbReference type="AlphaFoldDB" id="A0A978UD40"/>
<evidence type="ECO:0000256" key="1">
    <source>
        <dbReference type="SAM" id="MobiDB-lite"/>
    </source>
</evidence>
<proteinExistence type="predicted"/>
<dbReference type="EMBL" id="JAEACU010000012">
    <property type="protein sequence ID" value="KAH7512683.1"/>
    <property type="molecule type" value="Genomic_DNA"/>
</dbReference>
<protein>
    <submittedName>
        <fullName evidence="2">Uncharacterized protein</fullName>
    </submittedName>
</protein>
<evidence type="ECO:0000313" key="2">
    <source>
        <dbReference type="EMBL" id="KAH7512683.1"/>
    </source>
</evidence>
<accession>A0A978UD40</accession>